<evidence type="ECO:0000256" key="1">
    <source>
        <dbReference type="ARBA" id="ARBA00022980"/>
    </source>
</evidence>
<dbReference type="EMBL" id="MHIY01000007">
    <property type="protein sequence ID" value="OGY60161.1"/>
    <property type="molecule type" value="Genomic_DNA"/>
</dbReference>
<dbReference type="InterPro" id="IPR036227">
    <property type="entry name" value="Ribosomal_uL15/eL18_sf"/>
</dbReference>
<comment type="caution">
    <text evidence="5">The sequence shown here is derived from an EMBL/GenBank/DDBJ whole genome shotgun (WGS) entry which is preliminary data.</text>
</comment>
<evidence type="ECO:0000313" key="5">
    <source>
        <dbReference type="EMBL" id="OGY60161.1"/>
    </source>
</evidence>
<dbReference type="GO" id="GO:1990904">
    <property type="term" value="C:ribonucleoprotein complex"/>
    <property type="evidence" value="ECO:0007669"/>
    <property type="project" value="UniProtKB-KW"/>
</dbReference>
<keyword evidence="1" id="KW-0689">Ribosomal protein</keyword>
<evidence type="ECO:0000256" key="4">
    <source>
        <dbReference type="SAM" id="MobiDB-lite"/>
    </source>
</evidence>
<protein>
    <recommendedName>
        <fullName evidence="3">50S ribosomal protein L15</fullName>
    </recommendedName>
</protein>
<dbReference type="AlphaFoldDB" id="A0A1G1Z6A8"/>
<evidence type="ECO:0000256" key="2">
    <source>
        <dbReference type="ARBA" id="ARBA00023274"/>
    </source>
</evidence>
<evidence type="ECO:0000313" key="6">
    <source>
        <dbReference type="Proteomes" id="UP000178744"/>
    </source>
</evidence>
<organism evidence="5 6">
    <name type="scientific">Candidatus Colwellbacteria bacterium RIFCSPLOWO2_01_FULL_48_10</name>
    <dbReference type="NCBI Taxonomy" id="1797690"/>
    <lineage>
        <taxon>Bacteria</taxon>
        <taxon>Candidatus Colwelliibacteriota</taxon>
    </lineage>
</organism>
<dbReference type="GO" id="GO:0005840">
    <property type="term" value="C:ribosome"/>
    <property type="evidence" value="ECO:0007669"/>
    <property type="project" value="UniProtKB-KW"/>
</dbReference>
<evidence type="ECO:0000256" key="3">
    <source>
        <dbReference type="ARBA" id="ARBA00035497"/>
    </source>
</evidence>
<accession>A0A1G1Z6A8</accession>
<keyword evidence="2" id="KW-0687">Ribonucleoprotein</keyword>
<proteinExistence type="predicted"/>
<dbReference type="SUPFAM" id="SSF52080">
    <property type="entry name" value="Ribosomal proteins L15p and L18e"/>
    <property type="match status" value="1"/>
</dbReference>
<feature type="compositionally biased region" description="Basic residues" evidence="4">
    <location>
        <begin position="14"/>
        <end position="23"/>
    </location>
</feature>
<feature type="region of interest" description="Disordered" evidence="4">
    <location>
        <begin position="1"/>
        <end position="89"/>
    </location>
</feature>
<name>A0A1G1Z6A8_9BACT</name>
<gene>
    <name evidence="5" type="ORF">A3B23_00070</name>
</gene>
<dbReference type="Proteomes" id="UP000178744">
    <property type="component" value="Unassembled WGS sequence"/>
</dbReference>
<feature type="compositionally biased region" description="Basic residues" evidence="4">
    <location>
        <begin position="33"/>
        <end position="45"/>
    </location>
</feature>
<dbReference type="STRING" id="1797690.A3B23_00070"/>
<sequence length="89" mass="10150">MQLHELQPVYPNRSRIRIGRGGKRGNTSGRGQKGQKSRAGRRIRPAQRDLIQRMPKLRGVKNKPKGRGKSKKVLKVKQNNPVNSPRYAK</sequence>
<feature type="compositionally biased region" description="Basic residues" evidence="4">
    <location>
        <begin position="55"/>
        <end position="75"/>
    </location>
</feature>
<reference evidence="5 6" key="1">
    <citation type="journal article" date="2016" name="Nat. Commun.">
        <title>Thousands of microbial genomes shed light on interconnected biogeochemical processes in an aquifer system.</title>
        <authorList>
            <person name="Anantharaman K."/>
            <person name="Brown C.T."/>
            <person name="Hug L.A."/>
            <person name="Sharon I."/>
            <person name="Castelle C.J."/>
            <person name="Probst A.J."/>
            <person name="Thomas B.C."/>
            <person name="Singh A."/>
            <person name="Wilkins M.J."/>
            <person name="Karaoz U."/>
            <person name="Brodie E.L."/>
            <person name="Williams K.H."/>
            <person name="Hubbard S.S."/>
            <person name="Banfield J.F."/>
        </authorList>
    </citation>
    <scope>NUCLEOTIDE SEQUENCE [LARGE SCALE GENOMIC DNA]</scope>
</reference>